<feature type="domain" description="Domain of unknown function at the cortex 1" evidence="2">
    <location>
        <begin position="5"/>
        <end position="333"/>
    </location>
</feature>
<dbReference type="EMBL" id="LATX01002467">
    <property type="protein sequence ID" value="KTB28716.1"/>
    <property type="molecule type" value="Genomic_DNA"/>
</dbReference>
<dbReference type="AlphaFoldDB" id="A0A0W0EXB5"/>
<organism evidence="3 4">
    <name type="scientific">Moniliophthora roreri</name>
    <name type="common">Frosty pod rot fungus</name>
    <name type="synonym">Monilia roreri</name>
    <dbReference type="NCBI Taxonomy" id="221103"/>
    <lineage>
        <taxon>Eukaryota</taxon>
        <taxon>Fungi</taxon>
        <taxon>Dikarya</taxon>
        <taxon>Basidiomycota</taxon>
        <taxon>Agaricomycotina</taxon>
        <taxon>Agaricomycetes</taxon>
        <taxon>Agaricomycetidae</taxon>
        <taxon>Agaricales</taxon>
        <taxon>Marasmiineae</taxon>
        <taxon>Marasmiaceae</taxon>
        <taxon>Moniliophthora</taxon>
    </lineage>
</organism>
<feature type="region of interest" description="Disordered" evidence="1">
    <location>
        <begin position="192"/>
        <end position="244"/>
    </location>
</feature>
<feature type="compositionally biased region" description="Low complexity" evidence="1">
    <location>
        <begin position="192"/>
        <end position="221"/>
    </location>
</feature>
<evidence type="ECO:0000256" key="1">
    <source>
        <dbReference type="SAM" id="MobiDB-lite"/>
    </source>
</evidence>
<dbReference type="PANTHER" id="PTHR34826:SF2">
    <property type="entry name" value="UPF0590 PROTEIN C409.17C"/>
    <property type="match status" value="1"/>
</dbReference>
<feature type="compositionally biased region" description="Low complexity" evidence="1">
    <location>
        <begin position="147"/>
        <end position="166"/>
    </location>
</feature>
<reference evidence="3 4" key="1">
    <citation type="submission" date="2015-12" db="EMBL/GenBank/DDBJ databases">
        <title>Draft genome sequence of Moniliophthora roreri, the causal agent of frosty pod rot of cacao.</title>
        <authorList>
            <person name="Aime M.C."/>
            <person name="Diaz-Valderrama J.R."/>
            <person name="Kijpornyongpan T."/>
            <person name="Phillips-Mora W."/>
        </authorList>
    </citation>
    <scope>NUCLEOTIDE SEQUENCE [LARGE SCALE GENOMIC DNA]</scope>
    <source>
        <strain evidence="3 4">MCA 2952</strain>
    </source>
</reference>
<dbReference type="InterPro" id="IPR013897">
    <property type="entry name" value="Duc1"/>
</dbReference>
<evidence type="ECO:0000259" key="2">
    <source>
        <dbReference type="Pfam" id="PF08588"/>
    </source>
</evidence>
<evidence type="ECO:0000313" key="4">
    <source>
        <dbReference type="Proteomes" id="UP000054988"/>
    </source>
</evidence>
<feature type="compositionally biased region" description="Polar residues" evidence="1">
    <location>
        <begin position="231"/>
        <end position="244"/>
    </location>
</feature>
<dbReference type="PANTHER" id="PTHR34826">
    <property type="entry name" value="UPF0590 PROTEIN C409.17C"/>
    <property type="match status" value="1"/>
</dbReference>
<dbReference type="Proteomes" id="UP000054988">
    <property type="component" value="Unassembled WGS sequence"/>
</dbReference>
<comment type="caution">
    <text evidence="3">The sequence shown here is derived from an EMBL/GenBank/DDBJ whole genome shotgun (WGS) entry which is preliminary data.</text>
</comment>
<feature type="region of interest" description="Disordered" evidence="1">
    <location>
        <begin position="146"/>
        <end position="176"/>
    </location>
</feature>
<dbReference type="Pfam" id="PF08588">
    <property type="entry name" value="Duc1"/>
    <property type="match status" value="1"/>
</dbReference>
<accession>A0A0W0EXB5</accession>
<dbReference type="eggNOG" id="ENOG502RXNE">
    <property type="taxonomic scope" value="Eukaryota"/>
</dbReference>
<protein>
    <recommendedName>
        <fullName evidence="2">Domain of unknown function at the cortex 1 domain-containing protein</fullName>
    </recommendedName>
</protein>
<sequence>MPPSLRVSVGPSLEKLRPITDLVNTNKSARISSDLFEGEIVVNIKGFVNEKGEVSSSEYFDREDRQGVSWSFQVQGRFLETYSSDDILFGNTFERPLQLPWGSGAALKFMHFIDPTLEHDLTSPTKPWALSPLITTMPHLAHIRLGSDTADSPASSSSSLELRSTPPKFPPSHSVVDDTSHLHLALGPFSVSPSPSSSSSSLASLSSGGKSTKSSGSFKSRLSSKKSSRKQGNGQPYNFATASQRRTHFGSVDNRQAIQFGPQDVITTDFCYGFLEFSPTISLRIPGGLSFDLMRYWDGQPVRFVCCERKDPNTEDNDGVPWGRIFWCVVIELYDP</sequence>
<name>A0A0W0EXB5_MONRR</name>
<gene>
    <name evidence="3" type="ORF">WG66_18721</name>
</gene>
<proteinExistence type="predicted"/>
<evidence type="ECO:0000313" key="3">
    <source>
        <dbReference type="EMBL" id="KTB28716.1"/>
    </source>
</evidence>